<evidence type="ECO:0000256" key="1">
    <source>
        <dbReference type="ARBA" id="ARBA00008535"/>
    </source>
</evidence>
<reference evidence="5 6" key="1">
    <citation type="submission" date="2021-06" db="EMBL/GenBank/DDBJ databases">
        <authorList>
            <person name="Palmer J.M."/>
        </authorList>
    </citation>
    <scope>NUCLEOTIDE SEQUENCE [LARGE SCALE GENOMIC DNA]</scope>
    <source>
        <strain evidence="5 6">XC_2019</strain>
        <tissue evidence="5">Muscle</tissue>
    </source>
</reference>
<dbReference type="Pfam" id="PF04548">
    <property type="entry name" value="AIG1"/>
    <property type="match status" value="1"/>
</dbReference>
<comment type="caution">
    <text evidence="5">The sequence shown here is derived from an EMBL/GenBank/DDBJ whole genome shotgun (WGS) entry which is preliminary data.</text>
</comment>
<dbReference type="SUPFAM" id="SSF52540">
    <property type="entry name" value="P-loop containing nucleoside triphosphate hydrolases"/>
    <property type="match status" value="1"/>
</dbReference>
<keyword evidence="3" id="KW-0342">GTP-binding</keyword>
<evidence type="ECO:0000256" key="3">
    <source>
        <dbReference type="ARBA" id="ARBA00023134"/>
    </source>
</evidence>
<dbReference type="PROSITE" id="PS51720">
    <property type="entry name" value="G_AIG1"/>
    <property type="match status" value="1"/>
</dbReference>
<name>A0ABV0QG21_9TELE</name>
<keyword evidence="2" id="KW-0547">Nucleotide-binding</keyword>
<evidence type="ECO:0000259" key="4">
    <source>
        <dbReference type="PROSITE" id="PS51720"/>
    </source>
</evidence>
<comment type="similarity">
    <text evidence="1">Belongs to the TRAFAC class TrmE-Era-EngA-EngB-Septin-like GTPase superfamily. AIG1/Toc34/Toc159-like paraseptin GTPase family. IAN subfamily.</text>
</comment>
<gene>
    <name evidence="5" type="ORF">XENOCAPTIV_002757</name>
</gene>
<dbReference type="PANTHER" id="PTHR10903:SF62">
    <property type="entry name" value="GTPASE IMAP FAMILY MEMBER 4-LIKE-RELATED"/>
    <property type="match status" value="1"/>
</dbReference>
<dbReference type="Proteomes" id="UP001434883">
    <property type="component" value="Unassembled WGS sequence"/>
</dbReference>
<dbReference type="InterPro" id="IPR027417">
    <property type="entry name" value="P-loop_NTPase"/>
</dbReference>
<organism evidence="5 6">
    <name type="scientific">Xenoophorus captivus</name>
    <dbReference type="NCBI Taxonomy" id="1517983"/>
    <lineage>
        <taxon>Eukaryota</taxon>
        <taxon>Metazoa</taxon>
        <taxon>Chordata</taxon>
        <taxon>Craniata</taxon>
        <taxon>Vertebrata</taxon>
        <taxon>Euteleostomi</taxon>
        <taxon>Actinopterygii</taxon>
        <taxon>Neopterygii</taxon>
        <taxon>Teleostei</taxon>
        <taxon>Neoteleostei</taxon>
        <taxon>Acanthomorphata</taxon>
        <taxon>Ovalentaria</taxon>
        <taxon>Atherinomorphae</taxon>
        <taxon>Cyprinodontiformes</taxon>
        <taxon>Goodeidae</taxon>
        <taxon>Xenoophorus</taxon>
    </lineage>
</organism>
<feature type="domain" description="AIG1-type G" evidence="4">
    <location>
        <begin position="4"/>
        <end position="213"/>
    </location>
</feature>
<protein>
    <recommendedName>
        <fullName evidence="4">AIG1-type G domain-containing protein</fullName>
    </recommendedName>
</protein>
<accession>A0ABV0QG21</accession>
<keyword evidence="6" id="KW-1185">Reference proteome</keyword>
<dbReference type="PANTHER" id="PTHR10903">
    <property type="entry name" value="GTPASE, IMAP FAMILY MEMBER-RELATED"/>
    <property type="match status" value="1"/>
</dbReference>
<evidence type="ECO:0000313" key="6">
    <source>
        <dbReference type="Proteomes" id="UP001434883"/>
    </source>
</evidence>
<evidence type="ECO:0000313" key="5">
    <source>
        <dbReference type="EMBL" id="MEQ2194770.1"/>
    </source>
</evidence>
<dbReference type="InterPro" id="IPR006703">
    <property type="entry name" value="G_AIG1"/>
</dbReference>
<dbReference type="InterPro" id="IPR045058">
    <property type="entry name" value="GIMA/IAN/Toc"/>
</dbReference>
<evidence type="ECO:0000256" key="2">
    <source>
        <dbReference type="ARBA" id="ARBA00022741"/>
    </source>
</evidence>
<sequence>MEVPATFRIVLLGENGNGKSSLANTIFGETMFKVKNFNDVKSFATEAKTKLVYGRNFTLVDTPGLFDSGRSLGAVNPELLRCIIECAPGPHIFLIILKVEKYTEQEEDVITKIRQYFSDDALKYAAVVFTHGDQLPEGMKIEQYAAQSEGLWELVQKCGGRCHVFDNRYWKNNKEEEYRSNTFQLAELLSTIDKIIMANRGGHYSNTVLKNIEREIQEEVKLLKLSSENMSEDEIRQQVKSIVLQKQSQNNFQFWKKVSVGVGLLAVLIFFRLYWKSNAVQVPLHTIESVGEAGENALQQAAEHAIPNTFEAICNHINALFEIIYNPFNPFE</sequence>
<proteinExistence type="inferred from homology"/>
<dbReference type="Gene3D" id="3.40.50.300">
    <property type="entry name" value="P-loop containing nucleotide triphosphate hydrolases"/>
    <property type="match status" value="1"/>
</dbReference>
<dbReference type="EMBL" id="JAHRIN010009684">
    <property type="protein sequence ID" value="MEQ2194770.1"/>
    <property type="molecule type" value="Genomic_DNA"/>
</dbReference>